<feature type="chain" id="PRO_5044997254" description="FXYD domain-containing ion transport regulator" evidence="8">
    <location>
        <begin position="33"/>
        <end position="176"/>
    </location>
</feature>
<dbReference type="PROSITE" id="PS01310">
    <property type="entry name" value="FXYD"/>
    <property type="match status" value="1"/>
</dbReference>
<dbReference type="EMBL" id="JAIPUX010000035">
    <property type="protein sequence ID" value="KAH0631340.1"/>
    <property type="molecule type" value="Genomic_DNA"/>
</dbReference>
<evidence type="ECO:0000256" key="2">
    <source>
        <dbReference type="ARBA" id="ARBA00005948"/>
    </source>
</evidence>
<dbReference type="PANTHER" id="PTHR14132">
    <property type="entry name" value="SODIUM/POTASSIUM-TRANSPORTING ATPASE SUBUNIT GAMMA"/>
    <property type="match status" value="1"/>
</dbReference>
<dbReference type="PANTHER" id="PTHR14132:SF23">
    <property type="entry name" value="FXYD DOMAIN-CONTAINING ION TRANSPORT REGULATOR"/>
    <property type="match status" value="1"/>
</dbReference>
<evidence type="ECO:0000313" key="9">
    <source>
        <dbReference type="EMBL" id="KAH0631340.1"/>
    </source>
</evidence>
<dbReference type="InterPro" id="IPR047297">
    <property type="entry name" value="FXYD_motif"/>
</dbReference>
<sequence length="176" mass="19251">MPGILHALCCEASAMKLFLLFGLVSLTTTVDAEVNPTSVAEQKEDATDITTMGSQLFSTLEMMTTVEVTSTAEITNAVEASTTAIISTSNMESTNPGGVTSAKLPPFDQERRTDVEKISYNDDFFRYDYYSLRKWGLVAAAILFILGILILTCGKHGKFPRCRGKKQARTYDVSQA</sequence>
<name>A0ABQ7TPH6_PHRPL</name>
<evidence type="ECO:0000256" key="3">
    <source>
        <dbReference type="ARBA" id="ARBA00022448"/>
    </source>
</evidence>
<gene>
    <name evidence="9" type="ORF">JD844_005629</name>
</gene>
<evidence type="ECO:0000256" key="6">
    <source>
        <dbReference type="ARBA" id="ARBA00023065"/>
    </source>
</evidence>
<keyword evidence="7 8" id="KW-0472">Membrane</keyword>
<comment type="similarity">
    <text evidence="2 8">Belongs to the FXYD family.</text>
</comment>
<evidence type="ECO:0000256" key="1">
    <source>
        <dbReference type="ARBA" id="ARBA00004167"/>
    </source>
</evidence>
<protein>
    <recommendedName>
        <fullName evidence="8">FXYD domain-containing ion transport regulator</fullName>
    </recommendedName>
</protein>
<evidence type="ECO:0000256" key="8">
    <source>
        <dbReference type="RuleBase" id="RU364131"/>
    </source>
</evidence>
<evidence type="ECO:0000313" key="10">
    <source>
        <dbReference type="Proteomes" id="UP000826234"/>
    </source>
</evidence>
<feature type="signal peptide" evidence="8">
    <location>
        <begin position="1"/>
        <end position="32"/>
    </location>
</feature>
<dbReference type="Pfam" id="PF02038">
    <property type="entry name" value="ATP1G1_PLM_MAT8"/>
    <property type="match status" value="1"/>
</dbReference>
<keyword evidence="4 8" id="KW-0812">Transmembrane</keyword>
<keyword evidence="10" id="KW-1185">Reference proteome</keyword>
<feature type="transmembrane region" description="Helical" evidence="8">
    <location>
        <begin position="135"/>
        <end position="153"/>
    </location>
</feature>
<reference evidence="9 10" key="1">
    <citation type="journal article" date="2022" name="Gigascience">
        <title>A chromosome-level genome assembly and annotation of the desert horned lizard, Phrynosoma platyrhinos, provides insight into chromosomal rearrangements among reptiles.</title>
        <authorList>
            <person name="Koochekian N."/>
            <person name="Ascanio A."/>
            <person name="Farleigh K."/>
            <person name="Card D.C."/>
            <person name="Schield D.R."/>
            <person name="Castoe T.A."/>
            <person name="Jezkova T."/>
        </authorList>
    </citation>
    <scope>NUCLEOTIDE SEQUENCE [LARGE SCALE GENOMIC DNA]</scope>
    <source>
        <strain evidence="9">NK-2021</strain>
    </source>
</reference>
<keyword evidence="3 8" id="KW-0813">Transport</keyword>
<proteinExistence type="inferred from homology"/>
<keyword evidence="8" id="KW-0732">Signal</keyword>
<dbReference type="Proteomes" id="UP000826234">
    <property type="component" value="Unassembled WGS sequence"/>
</dbReference>
<dbReference type="Gene3D" id="1.20.5.780">
    <property type="entry name" value="Single helix bin"/>
    <property type="match status" value="1"/>
</dbReference>
<comment type="caution">
    <text evidence="9">The sequence shown here is derived from an EMBL/GenBank/DDBJ whole genome shotgun (WGS) entry which is preliminary data.</text>
</comment>
<keyword evidence="5 8" id="KW-1133">Transmembrane helix</keyword>
<evidence type="ECO:0000256" key="7">
    <source>
        <dbReference type="ARBA" id="ARBA00023136"/>
    </source>
</evidence>
<evidence type="ECO:0000256" key="4">
    <source>
        <dbReference type="ARBA" id="ARBA00022692"/>
    </source>
</evidence>
<evidence type="ECO:0000256" key="5">
    <source>
        <dbReference type="ARBA" id="ARBA00022989"/>
    </source>
</evidence>
<comment type="subcellular location">
    <subcellularLocation>
        <location evidence="1">Membrane</location>
        <topology evidence="1">Single-pass membrane protein</topology>
    </subcellularLocation>
</comment>
<dbReference type="InterPro" id="IPR000272">
    <property type="entry name" value="Ion-transport_regulator_FXYD"/>
</dbReference>
<organism evidence="9 10">
    <name type="scientific">Phrynosoma platyrhinos</name>
    <name type="common">Desert horned lizard</name>
    <dbReference type="NCBI Taxonomy" id="52577"/>
    <lineage>
        <taxon>Eukaryota</taxon>
        <taxon>Metazoa</taxon>
        <taxon>Chordata</taxon>
        <taxon>Craniata</taxon>
        <taxon>Vertebrata</taxon>
        <taxon>Euteleostomi</taxon>
        <taxon>Lepidosauria</taxon>
        <taxon>Squamata</taxon>
        <taxon>Bifurcata</taxon>
        <taxon>Unidentata</taxon>
        <taxon>Episquamata</taxon>
        <taxon>Toxicofera</taxon>
        <taxon>Iguania</taxon>
        <taxon>Phrynosomatidae</taxon>
        <taxon>Phrynosomatinae</taxon>
        <taxon>Phrynosoma</taxon>
    </lineage>
</organism>
<accession>A0ABQ7TPH6</accession>
<keyword evidence="6 8" id="KW-0406">Ion transport</keyword>